<dbReference type="Pfam" id="PF26496">
    <property type="entry name" value="DUF8163"/>
    <property type="match status" value="1"/>
</dbReference>
<dbReference type="EMBL" id="LGUC01000001">
    <property type="protein sequence ID" value="KPN32304.1"/>
    <property type="molecule type" value="Genomic_DNA"/>
</dbReference>
<accession>A0A0P7GTK4</accession>
<dbReference type="AlphaFoldDB" id="A0A0P7GTK4"/>
<evidence type="ECO:0000256" key="1">
    <source>
        <dbReference type="SAM" id="Phobius"/>
    </source>
</evidence>
<gene>
    <name evidence="3" type="ORF">SY89_03072</name>
</gene>
<evidence type="ECO:0000259" key="2">
    <source>
        <dbReference type="Pfam" id="PF26496"/>
    </source>
</evidence>
<feature type="transmembrane region" description="Helical" evidence="1">
    <location>
        <begin position="90"/>
        <end position="123"/>
    </location>
</feature>
<reference evidence="4" key="1">
    <citation type="submission" date="2013-11" db="EMBL/GenBank/DDBJ databases">
        <authorList>
            <person name="Hoang H.T."/>
            <person name="Killian M.L."/>
            <person name="Madson D.M."/>
            <person name="Arruda P.H.E."/>
            <person name="Sun D."/>
            <person name="Schwartz K.J."/>
            <person name="Yoon K."/>
        </authorList>
    </citation>
    <scope>NUCLEOTIDE SEQUENCE [LARGE SCALE GENOMIC DNA]</scope>
    <source>
        <strain evidence="4">CDK2</strain>
    </source>
</reference>
<dbReference type="InterPro" id="IPR058477">
    <property type="entry name" value="DUF8163"/>
</dbReference>
<keyword evidence="1" id="KW-0472">Membrane</keyword>
<evidence type="ECO:0000313" key="4">
    <source>
        <dbReference type="Proteomes" id="UP000050535"/>
    </source>
</evidence>
<evidence type="ECO:0000313" key="3">
    <source>
        <dbReference type="EMBL" id="KPN32304.1"/>
    </source>
</evidence>
<keyword evidence="1" id="KW-1133">Transmembrane helix</keyword>
<feature type="domain" description="DUF8163" evidence="2">
    <location>
        <begin position="50"/>
        <end position="190"/>
    </location>
</feature>
<feature type="transmembrane region" description="Helical" evidence="1">
    <location>
        <begin position="159"/>
        <end position="177"/>
    </location>
</feature>
<keyword evidence="4" id="KW-1185">Reference proteome</keyword>
<dbReference type="STRING" id="699431.SY89_03072"/>
<keyword evidence="1" id="KW-0812">Transmembrane</keyword>
<proteinExistence type="predicted"/>
<sequence>MPCWPPDDALGRPESARGGRFSIFKWMYPNSWANGRTTARRRAPRSRGAGEPPTSAAIGVTAVGFALLGGPTAAALAVVPALGLVLGGPVLAFVAGIIGLLGVGDVVGLAPIPSALVLATFPLAATYDTHGPRPAGIYLATVAAAVGTFVVARATLDGLLAVAAVSIGGLAFVGYGIHRYELLTLGLIDE</sequence>
<comment type="caution">
    <text evidence="3">The sequence shown here is derived from an EMBL/GenBank/DDBJ whole genome shotgun (WGS) entry which is preliminary data.</text>
</comment>
<feature type="transmembrane region" description="Helical" evidence="1">
    <location>
        <begin position="135"/>
        <end position="152"/>
    </location>
</feature>
<dbReference type="Proteomes" id="UP000050535">
    <property type="component" value="Unassembled WGS sequence"/>
</dbReference>
<name>A0A0P7GTK4_9EURY</name>
<organism evidence="3 4">
    <name type="scientific">Halolamina pelagica</name>
    <dbReference type="NCBI Taxonomy" id="699431"/>
    <lineage>
        <taxon>Archaea</taxon>
        <taxon>Methanobacteriati</taxon>
        <taxon>Methanobacteriota</taxon>
        <taxon>Stenosarchaea group</taxon>
        <taxon>Halobacteria</taxon>
        <taxon>Halobacteriales</taxon>
        <taxon>Haloferacaceae</taxon>
    </lineage>
</organism>
<feature type="transmembrane region" description="Helical" evidence="1">
    <location>
        <begin position="56"/>
        <end position="78"/>
    </location>
</feature>
<protein>
    <recommendedName>
        <fullName evidence="2">DUF8163 domain-containing protein</fullName>
    </recommendedName>
</protein>